<dbReference type="Pfam" id="PF09362">
    <property type="entry name" value="DUF1996"/>
    <property type="match status" value="1"/>
</dbReference>
<evidence type="ECO:0000256" key="2">
    <source>
        <dbReference type="ARBA" id="ARBA00023277"/>
    </source>
</evidence>
<name>A0AAN6P7S1_9PEZI</name>
<reference evidence="8" key="1">
    <citation type="journal article" date="2023" name="Mol. Phylogenet. Evol.">
        <title>Genome-scale phylogeny and comparative genomics of the fungal order Sordariales.</title>
        <authorList>
            <person name="Hensen N."/>
            <person name="Bonometti L."/>
            <person name="Westerberg I."/>
            <person name="Brannstrom I.O."/>
            <person name="Guillou S."/>
            <person name="Cros-Aarteil S."/>
            <person name="Calhoun S."/>
            <person name="Haridas S."/>
            <person name="Kuo A."/>
            <person name="Mondo S."/>
            <person name="Pangilinan J."/>
            <person name="Riley R."/>
            <person name="LaButti K."/>
            <person name="Andreopoulos B."/>
            <person name="Lipzen A."/>
            <person name="Chen C."/>
            <person name="Yan M."/>
            <person name="Daum C."/>
            <person name="Ng V."/>
            <person name="Clum A."/>
            <person name="Steindorff A."/>
            <person name="Ohm R.A."/>
            <person name="Martin F."/>
            <person name="Silar P."/>
            <person name="Natvig D.O."/>
            <person name="Lalanne C."/>
            <person name="Gautier V."/>
            <person name="Ament-Velasquez S.L."/>
            <person name="Kruys A."/>
            <person name="Hutchinson M.I."/>
            <person name="Powell A.J."/>
            <person name="Barry K."/>
            <person name="Miller A.N."/>
            <person name="Grigoriev I.V."/>
            <person name="Debuchy R."/>
            <person name="Gladieux P."/>
            <person name="Hiltunen Thoren M."/>
            <person name="Johannesson H."/>
        </authorList>
    </citation>
    <scope>NUCLEOTIDE SEQUENCE [LARGE SCALE GENOMIC DNA]</scope>
    <source>
        <strain evidence="8">CBS 284.82</strain>
    </source>
</reference>
<dbReference type="GO" id="GO:0005576">
    <property type="term" value="C:extracellular region"/>
    <property type="evidence" value="ECO:0007669"/>
    <property type="project" value="InterPro"/>
</dbReference>
<evidence type="ECO:0000256" key="5">
    <source>
        <dbReference type="SAM" id="SignalP"/>
    </source>
</evidence>
<evidence type="ECO:0000256" key="1">
    <source>
        <dbReference type="ARBA" id="ARBA00022729"/>
    </source>
</evidence>
<keyword evidence="8" id="KW-1185">Reference proteome</keyword>
<dbReference type="InterPro" id="IPR018535">
    <property type="entry name" value="DUF1996"/>
</dbReference>
<gene>
    <name evidence="7" type="ORF">C8A01DRAFT_50048</name>
</gene>
<keyword evidence="3" id="KW-0624">Polysaccharide degradation</keyword>
<dbReference type="PANTHER" id="PTHR43662:SF13">
    <property type="entry name" value="DUF1996 DOMAIN-CONTAINING PROTEIN"/>
    <property type="match status" value="1"/>
</dbReference>
<dbReference type="AlphaFoldDB" id="A0AAN6P7S1"/>
<dbReference type="SMART" id="SM00236">
    <property type="entry name" value="fCBD"/>
    <property type="match status" value="1"/>
</dbReference>
<accession>A0AAN6P7S1</accession>
<dbReference type="GO" id="GO:0000272">
    <property type="term" value="P:polysaccharide catabolic process"/>
    <property type="evidence" value="ECO:0007669"/>
    <property type="project" value="UniProtKB-KW"/>
</dbReference>
<feature type="signal peptide" evidence="5">
    <location>
        <begin position="1"/>
        <end position="23"/>
    </location>
</feature>
<dbReference type="Proteomes" id="UP001303115">
    <property type="component" value="Unassembled WGS sequence"/>
</dbReference>
<keyword evidence="2" id="KW-0119">Carbohydrate metabolism</keyword>
<comment type="caution">
    <text evidence="7">The sequence shown here is derived from an EMBL/GenBank/DDBJ whole genome shotgun (WGS) entry which is preliminary data.</text>
</comment>
<feature type="domain" description="CBM1" evidence="6">
    <location>
        <begin position="368"/>
        <end position="405"/>
    </location>
</feature>
<organism evidence="7 8">
    <name type="scientific">Parachaetomium inaequale</name>
    <dbReference type="NCBI Taxonomy" id="2588326"/>
    <lineage>
        <taxon>Eukaryota</taxon>
        <taxon>Fungi</taxon>
        <taxon>Dikarya</taxon>
        <taxon>Ascomycota</taxon>
        <taxon>Pezizomycotina</taxon>
        <taxon>Sordariomycetes</taxon>
        <taxon>Sordariomycetidae</taxon>
        <taxon>Sordariales</taxon>
        <taxon>Chaetomiaceae</taxon>
        <taxon>Parachaetomium</taxon>
    </lineage>
</organism>
<proteinExistence type="predicted"/>
<protein>
    <recommendedName>
        <fullName evidence="6">CBM1 domain-containing protein</fullName>
    </recommendedName>
</protein>
<sequence>MKVQQRSFLAAALALAGAPSVDAVLRFSCSELVTERLDPLVFPGAAQSPHLHQIVGGNMFNITMDPARNNIADEATCTTCTFSEDFSNYWTATLFFRARNGSYIRVPQRPNIDFDGARGGGMTVYYTPSYQKTKVTAFQPGFRMIVGSPMYRTAAEAAKFRQLTFTCLETMYTRTGETTSMPTAPCKEGIMANVRFPTCWDGTNLDTPNHSDHVAYPSSGTFESGGACPASHPVKIPQLFYEVIWDTRQFNDKNLWPEDGSQPFVWSYGDFTGYGTHGDYVFGWKGDALQRAMDDNCDVACPTLKSQSIATGNQCKQEKKVAEQIDGWLKSLPGDVEVTGPQPGTGSGGNPGNGGGNNGGNNGGNTGGGSCQVAKCAVVGQWSGCTVCASGSTCRAQNDYYSQCL</sequence>
<dbReference type="PROSITE" id="PS51164">
    <property type="entry name" value="CBM1_2"/>
    <property type="match status" value="1"/>
</dbReference>
<dbReference type="InterPro" id="IPR035971">
    <property type="entry name" value="CBD_sf"/>
</dbReference>
<evidence type="ECO:0000313" key="7">
    <source>
        <dbReference type="EMBL" id="KAK4033334.1"/>
    </source>
</evidence>
<evidence type="ECO:0000256" key="4">
    <source>
        <dbReference type="SAM" id="MobiDB-lite"/>
    </source>
</evidence>
<feature type="region of interest" description="Disordered" evidence="4">
    <location>
        <begin position="332"/>
        <end position="361"/>
    </location>
</feature>
<dbReference type="GO" id="GO:0030248">
    <property type="term" value="F:cellulose binding"/>
    <property type="evidence" value="ECO:0007669"/>
    <property type="project" value="InterPro"/>
</dbReference>
<dbReference type="InterPro" id="IPR000254">
    <property type="entry name" value="CBD"/>
</dbReference>
<dbReference type="SUPFAM" id="SSF57180">
    <property type="entry name" value="Cellulose-binding domain"/>
    <property type="match status" value="1"/>
</dbReference>
<evidence type="ECO:0000259" key="6">
    <source>
        <dbReference type="PROSITE" id="PS51164"/>
    </source>
</evidence>
<feature type="chain" id="PRO_5042823744" description="CBM1 domain-containing protein" evidence="5">
    <location>
        <begin position="24"/>
        <end position="405"/>
    </location>
</feature>
<evidence type="ECO:0000256" key="3">
    <source>
        <dbReference type="ARBA" id="ARBA00023326"/>
    </source>
</evidence>
<feature type="compositionally biased region" description="Gly residues" evidence="4">
    <location>
        <begin position="343"/>
        <end position="361"/>
    </location>
</feature>
<dbReference type="Pfam" id="PF00734">
    <property type="entry name" value="CBM_1"/>
    <property type="match status" value="1"/>
</dbReference>
<dbReference type="PANTHER" id="PTHR43662">
    <property type="match status" value="1"/>
</dbReference>
<keyword evidence="1 5" id="KW-0732">Signal</keyword>
<dbReference type="EMBL" id="MU854536">
    <property type="protein sequence ID" value="KAK4033334.1"/>
    <property type="molecule type" value="Genomic_DNA"/>
</dbReference>
<evidence type="ECO:0000313" key="8">
    <source>
        <dbReference type="Proteomes" id="UP001303115"/>
    </source>
</evidence>